<dbReference type="SUPFAM" id="SSF46785">
    <property type="entry name" value="Winged helix' DNA-binding domain"/>
    <property type="match status" value="1"/>
</dbReference>
<dbReference type="PROSITE" id="PS51077">
    <property type="entry name" value="HTH_ICLR"/>
    <property type="match status" value="1"/>
</dbReference>
<accession>A0A0A5HWB6</accession>
<dbReference type="eggNOG" id="COG1414">
    <property type="taxonomic scope" value="Bacteria"/>
</dbReference>
<gene>
    <name evidence="6" type="ORF">N784_12515</name>
</gene>
<dbReference type="InterPro" id="IPR036390">
    <property type="entry name" value="WH_DNA-bd_sf"/>
</dbReference>
<dbReference type="SUPFAM" id="SSF55781">
    <property type="entry name" value="GAF domain-like"/>
    <property type="match status" value="1"/>
</dbReference>
<dbReference type="InterPro" id="IPR036388">
    <property type="entry name" value="WH-like_DNA-bd_sf"/>
</dbReference>
<dbReference type="AlphaFoldDB" id="A0A0A5HWB6"/>
<keyword evidence="3" id="KW-0804">Transcription</keyword>
<dbReference type="SMART" id="SM00346">
    <property type="entry name" value="HTH_ICLR"/>
    <property type="match status" value="1"/>
</dbReference>
<dbReference type="GO" id="GO:0003677">
    <property type="term" value="F:DNA binding"/>
    <property type="evidence" value="ECO:0007669"/>
    <property type="project" value="UniProtKB-KW"/>
</dbReference>
<comment type="caution">
    <text evidence="6">The sequence shown here is derived from an EMBL/GenBank/DDBJ whole genome shotgun (WGS) entry which is preliminary data.</text>
</comment>
<organism evidence="6 7">
    <name type="scientific">Pontibacillus litoralis JSM 072002</name>
    <dbReference type="NCBI Taxonomy" id="1385512"/>
    <lineage>
        <taxon>Bacteria</taxon>
        <taxon>Bacillati</taxon>
        <taxon>Bacillota</taxon>
        <taxon>Bacilli</taxon>
        <taxon>Bacillales</taxon>
        <taxon>Bacillaceae</taxon>
        <taxon>Pontibacillus</taxon>
    </lineage>
</organism>
<dbReference type="STRING" id="1385512.N784_12515"/>
<proteinExistence type="predicted"/>
<dbReference type="InterPro" id="IPR050707">
    <property type="entry name" value="HTH_MetabolicPath_Reg"/>
</dbReference>
<dbReference type="Gene3D" id="1.10.10.10">
    <property type="entry name" value="Winged helix-like DNA-binding domain superfamily/Winged helix DNA-binding domain"/>
    <property type="match status" value="1"/>
</dbReference>
<dbReference type="Gene3D" id="3.30.450.40">
    <property type="match status" value="1"/>
</dbReference>
<feature type="domain" description="IclR-ED" evidence="5">
    <location>
        <begin position="67"/>
        <end position="244"/>
    </location>
</feature>
<dbReference type="InterPro" id="IPR029016">
    <property type="entry name" value="GAF-like_dom_sf"/>
</dbReference>
<dbReference type="InterPro" id="IPR005471">
    <property type="entry name" value="Tscrpt_reg_IclR_N"/>
</dbReference>
<evidence type="ECO:0000313" key="6">
    <source>
        <dbReference type="EMBL" id="KGX87922.1"/>
    </source>
</evidence>
<name>A0A0A5HWB6_9BACI</name>
<evidence type="ECO:0000313" key="7">
    <source>
        <dbReference type="Proteomes" id="UP000030401"/>
    </source>
</evidence>
<protein>
    <submittedName>
        <fullName evidence="6">IclR family transcriptional regulator</fullName>
    </submittedName>
</protein>
<feature type="domain" description="HTH iclR-type" evidence="4">
    <location>
        <begin position="2"/>
        <end position="66"/>
    </location>
</feature>
<evidence type="ECO:0000256" key="1">
    <source>
        <dbReference type="ARBA" id="ARBA00023015"/>
    </source>
</evidence>
<evidence type="ECO:0000259" key="5">
    <source>
        <dbReference type="PROSITE" id="PS51078"/>
    </source>
</evidence>
<dbReference type="PROSITE" id="PS51078">
    <property type="entry name" value="ICLR_ED"/>
    <property type="match status" value="1"/>
</dbReference>
<dbReference type="Proteomes" id="UP000030401">
    <property type="component" value="Unassembled WGS sequence"/>
</dbReference>
<evidence type="ECO:0000256" key="3">
    <source>
        <dbReference type="ARBA" id="ARBA00023163"/>
    </source>
</evidence>
<keyword evidence="1" id="KW-0805">Transcription regulation</keyword>
<dbReference type="Pfam" id="PF01614">
    <property type="entry name" value="IclR_C"/>
    <property type="match status" value="1"/>
</dbReference>
<sequence>MVQSIDRAMQIIHIISQDDHKNGWPISDIAKEADLPISTVHRLITALMKNGMIMRSPHTKRYSLGYIWMEIGLSLLEKMDVRDVSRPIMEKLAQDVEETVYFNLPNGGYSIIIERMDSPRSVKVIDSLGERIPLHIGAANKTILANIPTSEAQKVMEQFDLSANQIQQLLTDLQEIKQTGYALSFGEKTAGTASVGAPIFGFHNNIIAAISIELLNYELTNEQIAYYIEQVTAAGKQISQQLGARFAQNVYNIE</sequence>
<keyword evidence="7" id="KW-1185">Reference proteome</keyword>
<evidence type="ECO:0000256" key="2">
    <source>
        <dbReference type="ARBA" id="ARBA00023125"/>
    </source>
</evidence>
<dbReference type="GO" id="GO:0003700">
    <property type="term" value="F:DNA-binding transcription factor activity"/>
    <property type="evidence" value="ECO:0007669"/>
    <property type="project" value="TreeGrafter"/>
</dbReference>
<dbReference type="RefSeq" id="WP_036832858.1">
    <property type="nucleotide sequence ID" value="NZ_AVPG01000004.1"/>
</dbReference>
<dbReference type="PANTHER" id="PTHR30136:SF24">
    <property type="entry name" value="HTH-TYPE TRANSCRIPTIONAL REPRESSOR ALLR"/>
    <property type="match status" value="1"/>
</dbReference>
<reference evidence="6 7" key="1">
    <citation type="submission" date="2013-08" db="EMBL/GenBank/DDBJ databases">
        <authorList>
            <person name="Huang J."/>
            <person name="Wang G."/>
        </authorList>
    </citation>
    <scope>NUCLEOTIDE SEQUENCE [LARGE SCALE GENOMIC DNA]</scope>
    <source>
        <strain evidence="6 7">JSM 072002</strain>
    </source>
</reference>
<dbReference type="Pfam" id="PF09339">
    <property type="entry name" value="HTH_IclR"/>
    <property type="match status" value="1"/>
</dbReference>
<dbReference type="PANTHER" id="PTHR30136">
    <property type="entry name" value="HELIX-TURN-HELIX TRANSCRIPTIONAL REGULATOR, ICLR FAMILY"/>
    <property type="match status" value="1"/>
</dbReference>
<dbReference type="EMBL" id="AVPG01000004">
    <property type="protein sequence ID" value="KGX87922.1"/>
    <property type="molecule type" value="Genomic_DNA"/>
</dbReference>
<evidence type="ECO:0000259" key="4">
    <source>
        <dbReference type="PROSITE" id="PS51077"/>
    </source>
</evidence>
<dbReference type="InterPro" id="IPR014757">
    <property type="entry name" value="Tscrpt_reg_IclR_C"/>
</dbReference>
<keyword evidence="2" id="KW-0238">DNA-binding</keyword>
<dbReference type="OrthoDB" id="9791752at2"/>
<dbReference type="GO" id="GO:0045892">
    <property type="term" value="P:negative regulation of DNA-templated transcription"/>
    <property type="evidence" value="ECO:0007669"/>
    <property type="project" value="UniProtKB-ARBA"/>
</dbReference>